<protein>
    <recommendedName>
        <fullName evidence="5">Pentatricopeptide repeat-containing protein</fullName>
    </recommendedName>
</protein>
<evidence type="ECO:0000256" key="1">
    <source>
        <dbReference type="ARBA" id="ARBA00022737"/>
    </source>
</evidence>
<evidence type="ECO:0008006" key="5">
    <source>
        <dbReference type="Google" id="ProtNLM"/>
    </source>
</evidence>
<dbReference type="InterPro" id="IPR002885">
    <property type="entry name" value="PPR_rpt"/>
</dbReference>
<keyword evidence="1" id="KW-0677">Repeat</keyword>
<evidence type="ECO:0000313" key="4">
    <source>
        <dbReference type="Proteomes" id="UP000886520"/>
    </source>
</evidence>
<evidence type="ECO:0000256" key="2">
    <source>
        <dbReference type="PROSITE-ProRule" id="PRU00708"/>
    </source>
</evidence>
<organism evidence="3 4">
    <name type="scientific">Adiantum capillus-veneris</name>
    <name type="common">Maidenhair fern</name>
    <dbReference type="NCBI Taxonomy" id="13818"/>
    <lineage>
        <taxon>Eukaryota</taxon>
        <taxon>Viridiplantae</taxon>
        <taxon>Streptophyta</taxon>
        <taxon>Embryophyta</taxon>
        <taxon>Tracheophyta</taxon>
        <taxon>Polypodiopsida</taxon>
        <taxon>Polypodiidae</taxon>
        <taxon>Polypodiales</taxon>
        <taxon>Pteridineae</taxon>
        <taxon>Pteridaceae</taxon>
        <taxon>Vittarioideae</taxon>
        <taxon>Adiantum</taxon>
    </lineage>
</organism>
<dbReference type="NCBIfam" id="TIGR00756">
    <property type="entry name" value="PPR"/>
    <property type="match status" value="4"/>
</dbReference>
<dbReference type="Gene3D" id="1.25.40.10">
    <property type="entry name" value="Tetratricopeptide repeat domain"/>
    <property type="match status" value="5"/>
</dbReference>
<dbReference type="FunFam" id="1.25.40.10:FF:000158">
    <property type="entry name" value="pentatricopeptide repeat-containing protein At2g33680"/>
    <property type="match status" value="1"/>
</dbReference>
<name>A0A9D4VC03_ADICA</name>
<dbReference type="InterPro" id="IPR011990">
    <property type="entry name" value="TPR-like_helical_dom_sf"/>
</dbReference>
<evidence type="ECO:0000313" key="3">
    <source>
        <dbReference type="EMBL" id="KAI5083715.1"/>
    </source>
</evidence>
<sequence>MEALLLGSIVTLPFHGDISGTLHNSVGYAEKTEVLGTYHEAAEDSWRLTSEEVPRRAFIKGAQLKEEQNIEPGQGNGHFVSKIMKGAVNGEHEEGDTALLVHSDTRKIECDGVDAHLVASLFECTKLKYLSKGLKLHAQVIRMAVLDHNLFIGNALVNMYVQCGALEKAKELHEDLPNHNIVSWNVLISGFAKQDRGKDALECYEQMQHEGFSPNAITFTCVLKACGDVGAAEKGHDIHKQILEGKAFEENRFVGNALVDMYTKCGAFGKAQSVFDELPFRDVISWNVLIGGYARHGHGEKALECFRQMRLQGISPNPITYVCALKACGSLGALEKGRDLHVQIDDVQLMEKNIKVANAVVDMYAKCGALDKAQEIFDKLQNPNAVMWNTLIGGYAQNGDGENALACFDRMLKDESVPNSVTFACIFKACGSIGARKRGEEIHRQVARYGLVKEDIHVGTSLLDMYAKFGDLEKAQEVFDELSFPNQISWNALLTGYMQQGEGDKALSCFDCMQSEGFSPDATSFSGALKASGTIGAAYKGHEIHAQIVKHGFSEKDSVIGTALIDMYANCGLLTDAQEVFDSLPACNVVPWSALLEGYSQIGVDETVFVLFDKMVREGIDPNYVTFMIVLNTCSHRGLLDKGQEYFEAIKRDYGIIHTLDHFVCMINLYGRAGQLEEASVLIEKMPFSPNLTLWHTMLSACRISGNANLGRWIFEHCARMGQNDAIPFVSVDSILHC</sequence>
<reference evidence="3" key="1">
    <citation type="submission" date="2021-01" db="EMBL/GenBank/DDBJ databases">
        <title>Adiantum capillus-veneris genome.</title>
        <authorList>
            <person name="Fang Y."/>
            <person name="Liao Q."/>
        </authorList>
    </citation>
    <scope>NUCLEOTIDE SEQUENCE</scope>
    <source>
        <strain evidence="3">H3</strain>
        <tissue evidence="3">Leaf</tissue>
    </source>
</reference>
<dbReference type="GO" id="GO:0009451">
    <property type="term" value="P:RNA modification"/>
    <property type="evidence" value="ECO:0007669"/>
    <property type="project" value="InterPro"/>
</dbReference>
<dbReference type="Pfam" id="PF13041">
    <property type="entry name" value="PPR_2"/>
    <property type="match status" value="5"/>
</dbReference>
<accession>A0A9D4VC03</accession>
<dbReference type="PANTHER" id="PTHR47926">
    <property type="entry name" value="PENTATRICOPEPTIDE REPEAT-CONTAINING PROTEIN"/>
    <property type="match status" value="1"/>
</dbReference>
<dbReference type="EMBL" id="JABFUD020000002">
    <property type="protein sequence ID" value="KAI5083715.1"/>
    <property type="molecule type" value="Genomic_DNA"/>
</dbReference>
<gene>
    <name evidence="3" type="ORF">GOP47_0003458</name>
</gene>
<keyword evidence="4" id="KW-1185">Reference proteome</keyword>
<dbReference type="GO" id="GO:0003723">
    <property type="term" value="F:RNA binding"/>
    <property type="evidence" value="ECO:0007669"/>
    <property type="project" value="InterPro"/>
</dbReference>
<dbReference type="SUPFAM" id="SSF81901">
    <property type="entry name" value="HCP-like"/>
    <property type="match status" value="1"/>
</dbReference>
<feature type="repeat" description="PPR" evidence="2">
    <location>
        <begin position="486"/>
        <end position="520"/>
    </location>
</feature>
<dbReference type="PROSITE" id="PS51375">
    <property type="entry name" value="PPR"/>
    <property type="match status" value="5"/>
</dbReference>
<feature type="repeat" description="PPR" evidence="2">
    <location>
        <begin position="588"/>
        <end position="622"/>
    </location>
</feature>
<feature type="repeat" description="PPR" evidence="2">
    <location>
        <begin position="384"/>
        <end position="418"/>
    </location>
</feature>
<feature type="repeat" description="PPR" evidence="2">
    <location>
        <begin position="180"/>
        <end position="214"/>
    </location>
</feature>
<dbReference type="OrthoDB" id="509099at2759"/>
<dbReference type="GO" id="GO:0048731">
    <property type="term" value="P:system development"/>
    <property type="evidence" value="ECO:0007669"/>
    <property type="project" value="UniProtKB-ARBA"/>
</dbReference>
<proteinExistence type="predicted"/>
<dbReference type="InterPro" id="IPR046960">
    <property type="entry name" value="PPR_At4g14850-like_plant"/>
</dbReference>
<dbReference type="PANTHER" id="PTHR47926:SF533">
    <property type="entry name" value="DYW DOMAIN-CONTAINING PROTEIN"/>
    <property type="match status" value="1"/>
</dbReference>
<comment type="caution">
    <text evidence="3">The sequence shown here is derived from an EMBL/GenBank/DDBJ whole genome shotgun (WGS) entry which is preliminary data.</text>
</comment>
<dbReference type="FunFam" id="1.25.40.10:FF:000144">
    <property type="entry name" value="Pentatricopeptide repeat-containing protein, mitochondrial"/>
    <property type="match status" value="1"/>
</dbReference>
<dbReference type="Pfam" id="PF01535">
    <property type="entry name" value="PPR"/>
    <property type="match status" value="5"/>
</dbReference>
<dbReference type="Proteomes" id="UP000886520">
    <property type="component" value="Chromosome 3"/>
</dbReference>
<feature type="repeat" description="PPR" evidence="2">
    <location>
        <begin position="282"/>
        <end position="316"/>
    </location>
</feature>
<dbReference type="FunFam" id="1.25.40.10:FF:000285">
    <property type="entry name" value="Pentatricopeptide repeat-containing protein, chloroplastic"/>
    <property type="match status" value="1"/>
</dbReference>
<dbReference type="AlphaFoldDB" id="A0A9D4VC03"/>
<dbReference type="FunFam" id="1.25.40.10:FF:000031">
    <property type="entry name" value="Pentatricopeptide repeat-containing protein mitochondrial"/>
    <property type="match status" value="2"/>
</dbReference>